<evidence type="ECO:0000313" key="2">
    <source>
        <dbReference type="Proteomes" id="UP001240236"/>
    </source>
</evidence>
<proteinExistence type="predicted"/>
<gene>
    <name evidence="1" type="ORF">J2S42_003546</name>
</gene>
<organism evidence="1 2">
    <name type="scientific">Catenuloplanes indicus</name>
    <dbReference type="NCBI Taxonomy" id="137267"/>
    <lineage>
        <taxon>Bacteria</taxon>
        <taxon>Bacillati</taxon>
        <taxon>Actinomycetota</taxon>
        <taxon>Actinomycetes</taxon>
        <taxon>Micromonosporales</taxon>
        <taxon>Micromonosporaceae</taxon>
        <taxon>Catenuloplanes</taxon>
    </lineage>
</organism>
<keyword evidence="2" id="KW-1185">Reference proteome</keyword>
<reference evidence="1 2" key="1">
    <citation type="submission" date="2023-07" db="EMBL/GenBank/DDBJ databases">
        <title>Sequencing the genomes of 1000 actinobacteria strains.</title>
        <authorList>
            <person name="Klenk H.-P."/>
        </authorList>
    </citation>
    <scope>NUCLEOTIDE SEQUENCE [LARGE SCALE GENOMIC DNA]</scope>
    <source>
        <strain evidence="1 2">DSM 44709</strain>
    </source>
</reference>
<dbReference type="EMBL" id="JAUSUZ010000001">
    <property type="protein sequence ID" value="MDQ0366877.1"/>
    <property type="molecule type" value="Genomic_DNA"/>
</dbReference>
<evidence type="ECO:0000313" key="1">
    <source>
        <dbReference type="EMBL" id="MDQ0366877.1"/>
    </source>
</evidence>
<dbReference type="AlphaFoldDB" id="A0AAE3W0W6"/>
<dbReference type="Proteomes" id="UP001240236">
    <property type="component" value="Unassembled WGS sequence"/>
</dbReference>
<sequence>MRRLTDGSRPVIPHGSPAQANLEHEVLMLLGHRGETTAHGWKPGDDPFGISWLTPYLDALDIGVKQTALPDVLGALMPTYRPGGEPHGLWGLRAEVSADGVQLRRLGLPGVVRIPGIRRAQWWRAAAAYLETRCDSHEMQLLWRTHPHRMHPEEESFAHKYGAGYTTDARFREVPPLTSALLRRHMIFRHPSIAAVDLWRNWERIELEWADGPDHTTVIEALLDAELGASGAVSARCRCASGDDCFAIELTMQAAPNAVLRLRRCRYGWAEVREQFSDEARAKRYAALRRYTGCGPEFLVTATAPR</sequence>
<name>A0AAE3W0W6_9ACTN</name>
<comment type="caution">
    <text evidence="1">The sequence shown here is derived from an EMBL/GenBank/DDBJ whole genome shotgun (WGS) entry which is preliminary data.</text>
</comment>
<dbReference type="RefSeq" id="WP_307240522.1">
    <property type="nucleotide sequence ID" value="NZ_JAUSUZ010000001.1"/>
</dbReference>
<accession>A0AAE3W0W6</accession>
<protein>
    <submittedName>
        <fullName evidence="1">Uncharacterized protein</fullName>
    </submittedName>
</protein>